<dbReference type="NCBIfam" id="TIGR03506">
    <property type="entry name" value="FlgEFG_subfam"/>
    <property type="match status" value="1"/>
</dbReference>
<feature type="domain" description="Flagellar basal body rod protein N-terminal" evidence="5">
    <location>
        <begin position="6"/>
        <end position="35"/>
    </location>
</feature>
<comment type="subcellular location">
    <subcellularLocation>
        <location evidence="1 4">Bacterial flagellum basal body</location>
    </subcellularLocation>
</comment>
<dbReference type="InterPro" id="IPR012836">
    <property type="entry name" value="FlgF"/>
</dbReference>
<dbReference type="AlphaFoldDB" id="A0A1E3X4J5"/>
<feature type="domain" description="Flagellar hook protein FlgE/F/G-like D1" evidence="7">
    <location>
        <begin position="79"/>
        <end position="144"/>
    </location>
</feature>
<proteinExistence type="inferred from homology"/>
<keyword evidence="8" id="KW-0969">Cilium</keyword>
<reference evidence="8 9" key="1">
    <citation type="submission" date="2016-07" db="EMBL/GenBank/DDBJ databases">
        <title>Draft genome of Scalindua rubra, obtained from a brine-seawater interface in the Red Sea, sheds light on salt adaptation in anammox bacteria.</title>
        <authorList>
            <person name="Speth D.R."/>
            <person name="Lagkouvardos I."/>
            <person name="Wang Y."/>
            <person name="Qian P.-Y."/>
            <person name="Dutilh B.E."/>
            <person name="Jetten M.S."/>
        </authorList>
    </citation>
    <scope>NUCLEOTIDE SEQUENCE [LARGE SCALE GENOMIC DNA]</scope>
    <source>
        <strain evidence="8">BSI-1</strain>
    </source>
</reference>
<comment type="similarity">
    <text evidence="2 4">Belongs to the flagella basal body rod proteins family.</text>
</comment>
<dbReference type="EMBL" id="MAYW01000220">
    <property type="protein sequence ID" value="ODS30469.1"/>
    <property type="molecule type" value="Genomic_DNA"/>
</dbReference>
<evidence type="ECO:0000256" key="1">
    <source>
        <dbReference type="ARBA" id="ARBA00004117"/>
    </source>
</evidence>
<evidence type="ECO:0000313" key="8">
    <source>
        <dbReference type="EMBL" id="ODS30469.1"/>
    </source>
</evidence>
<keyword evidence="8" id="KW-0282">Flagellum</keyword>
<evidence type="ECO:0000259" key="7">
    <source>
        <dbReference type="Pfam" id="PF22692"/>
    </source>
</evidence>
<dbReference type="InterPro" id="IPR037925">
    <property type="entry name" value="FlgE/F/G-like"/>
</dbReference>
<dbReference type="InterPro" id="IPR010930">
    <property type="entry name" value="Flg_bb/hook_C_dom"/>
</dbReference>
<comment type="caution">
    <text evidence="8">The sequence shown here is derived from an EMBL/GenBank/DDBJ whole genome shotgun (WGS) entry which is preliminary data.</text>
</comment>
<dbReference type="Pfam" id="PF22692">
    <property type="entry name" value="LlgE_F_G_D1"/>
    <property type="match status" value="1"/>
</dbReference>
<dbReference type="GO" id="GO:0071978">
    <property type="term" value="P:bacterial-type flagellum-dependent swarming motility"/>
    <property type="evidence" value="ECO:0007669"/>
    <property type="project" value="TreeGrafter"/>
</dbReference>
<dbReference type="InterPro" id="IPR020013">
    <property type="entry name" value="Flagellar_FlgE/F/G"/>
</dbReference>
<keyword evidence="8" id="KW-0966">Cell projection</keyword>
<evidence type="ECO:0000256" key="4">
    <source>
        <dbReference type="RuleBase" id="RU362116"/>
    </source>
</evidence>
<name>A0A1E3X4J5_9BACT</name>
<dbReference type="Pfam" id="PF06429">
    <property type="entry name" value="Flg_bbr_C"/>
    <property type="match status" value="1"/>
</dbReference>
<evidence type="ECO:0000259" key="5">
    <source>
        <dbReference type="Pfam" id="PF00460"/>
    </source>
</evidence>
<organism evidence="8 9">
    <name type="scientific">Candidatus Scalindua rubra</name>
    <dbReference type="NCBI Taxonomy" id="1872076"/>
    <lineage>
        <taxon>Bacteria</taxon>
        <taxon>Pseudomonadati</taxon>
        <taxon>Planctomycetota</taxon>
        <taxon>Candidatus Brocadiia</taxon>
        <taxon>Candidatus Brocadiales</taxon>
        <taxon>Candidatus Scalinduaceae</taxon>
        <taxon>Candidatus Scalindua</taxon>
    </lineage>
</organism>
<evidence type="ECO:0000256" key="3">
    <source>
        <dbReference type="ARBA" id="ARBA00023143"/>
    </source>
</evidence>
<evidence type="ECO:0000259" key="6">
    <source>
        <dbReference type="Pfam" id="PF06429"/>
    </source>
</evidence>
<dbReference type="Pfam" id="PF00460">
    <property type="entry name" value="Flg_bb_rod"/>
    <property type="match status" value="1"/>
</dbReference>
<dbReference type="SUPFAM" id="SSF117143">
    <property type="entry name" value="Flagellar hook protein flgE"/>
    <property type="match status" value="1"/>
</dbReference>
<feature type="domain" description="Flagellar basal-body/hook protein C-terminal" evidence="6">
    <location>
        <begin position="191"/>
        <end position="233"/>
    </location>
</feature>
<protein>
    <submittedName>
        <fullName evidence="8">Flagellar hook protein</fullName>
    </submittedName>
</protein>
<evidence type="ECO:0000313" key="9">
    <source>
        <dbReference type="Proteomes" id="UP000094056"/>
    </source>
</evidence>
<sequence length="237" mass="25619">MIDGIELAASGLDAYANVQDVIARNLANANTIGFKKNTVSFKSILTEVDGVETSNLQTNYGVDQSNGKLTYTGNNLDIAIDGDGFFTLETDKGMRYTRNGQFQLSSNGEIITATGSKLLGQSGPIIIPKGGREIVIDNKGVVRADGKDVGELIITNFTDLTRLVPTGDSMFTAPLETINENGDVKFRVAHGYLERSNVNAVMEMVDMIANMRSYEASTGVIKTFSDLMERLISSQTI</sequence>
<gene>
    <name evidence="8" type="primary">flgE_1</name>
    <name evidence="8" type="ORF">SCARUB_04421</name>
</gene>
<accession>A0A1E3X4J5</accession>
<dbReference type="NCBIfam" id="TIGR02490">
    <property type="entry name" value="flgF"/>
    <property type="match status" value="1"/>
</dbReference>
<evidence type="ECO:0000256" key="2">
    <source>
        <dbReference type="ARBA" id="ARBA00009677"/>
    </source>
</evidence>
<dbReference type="InterPro" id="IPR053967">
    <property type="entry name" value="LlgE_F_G-like_D1"/>
</dbReference>
<dbReference type="Proteomes" id="UP000094056">
    <property type="component" value="Unassembled WGS sequence"/>
</dbReference>
<keyword evidence="3 4" id="KW-0975">Bacterial flagellum</keyword>
<dbReference type="PANTHER" id="PTHR30435">
    <property type="entry name" value="FLAGELLAR PROTEIN"/>
    <property type="match status" value="1"/>
</dbReference>
<dbReference type="PANTHER" id="PTHR30435:SF19">
    <property type="entry name" value="FLAGELLAR BASAL-BODY ROD PROTEIN FLGG"/>
    <property type="match status" value="1"/>
</dbReference>
<dbReference type="InterPro" id="IPR001444">
    <property type="entry name" value="Flag_bb_rod_N"/>
</dbReference>
<dbReference type="GO" id="GO:0030694">
    <property type="term" value="C:bacterial-type flagellum basal body, rod"/>
    <property type="evidence" value="ECO:0007669"/>
    <property type="project" value="InterPro"/>
</dbReference>